<keyword evidence="2" id="KW-1133">Transmembrane helix</keyword>
<evidence type="ECO:0000256" key="2">
    <source>
        <dbReference type="SAM" id="Phobius"/>
    </source>
</evidence>
<dbReference type="InterPro" id="IPR028974">
    <property type="entry name" value="TSP_type-3_rpt"/>
</dbReference>
<feature type="compositionally biased region" description="Acidic residues" evidence="1">
    <location>
        <begin position="592"/>
        <end position="611"/>
    </location>
</feature>
<evidence type="ECO:0000313" key="3">
    <source>
        <dbReference type="EMBL" id="AIE92957.1"/>
    </source>
</evidence>
<protein>
    <submittedName>
        <fullName evidence="3">Putative phosphatase</fullName>
    </submittedName>
</protein>
<name>A0A075FTN2_9EURY</name>
<feature type="region of interest" description="Disordered" evidence="1">
    <location>
        <begin position="548"/>
        <end position="616"/>
    </location>
</feature>
<dbReference type="Pfam" id="PF05787">
    <property type="entry name" value="PhoX"/>
    <property type="match status" value="1"/>
</dbReference>
<keyword evidence="2" id="KW-0472">Membrane</keyword>
<proteinExistence type="predicted"/>
<keyword evidence="2" id="KW-0812">Transmembrane</keyword>
<reference evidence="3" key="1">
    <citation type="journal article" date="2014" name="Genome Biol. Evol.">
        <title>Pangenome evidence for extensive interdomain horizontal transfer affecting lineage core and shell genes in uncultured planktonic thaumarchaeota and euryarchaeota.</title>
        <authorList>
            <person name="Deschamps P."/>
            <person name="Zivanovic Y."/>
            <person name="Moreira D."/>
            <person name="Rodriguez-Valera F."/>
            <person name="Lopez-Garcia P."/>
        </authorList>
    </citation>
    <scope>NUCLEOTIDE SEQUENCE</scope>
</reference>
<evidence type="ECO:0000256" key="1">
    <source>
        <dbReference type="SAM" id="MobiDB-lite"/>
    </source>
</evidence>
<feature type="transmembrane region" description="Helical" evidence="2">
    <location>
        <begin position="693"/>
        <end position="710"/>
    </location>
</feature>
<dbReference type="EMBL" id="KF900381">
    <property type="protein sequence ID" value="AIE92957.1"/>
    <property type="molecule type" value="Genomic_DNA"/>
</dbReference>
<dbReference type="PANTHER" id="PTHR35399">
    <property type="entry name" value="SLR8030 PROTEIN"/>
    <property type="match status" value="1"/>
</dbReference>
<dbReference type="Gene3D" id="4.10.1080.10">
    <property type="entry name" value="TSP type-3 repeat"/>
    <property type="match status" value="1"/>
</dbReference>
<accession>A0A075FTN2</accession>
<dbReference type="SUPFAM" id="SSF103647">
    <property type="entry name" value="TSP type-3 repeat"/>
    <property type="match status" value="1"/>
</dbReference>
<sequence>MRNKSVQSILSIALLFTILLTPLANTESSEGTTPELMTRIMMLPPDAEATGMHINANGYFFVNAMHPDNDNYRATIGVINGVDWNNLPSSVPELPSSSSASDTWNGIRTSYGDYQVLLQSGDVFSQGGVAGGIYAADNGNRMFTSEKPDYNAFVPLNADASRGYLYTAWEDRPAGISQLEIEWNSTSTEWEVLGGMMLDLSSVNGGWVLCFGSMSPWDTPLLSEELYFSDTEDWNDENYNYHSDQASLADYLGYYPNPYDYGYIMEIENSTTTEPDFIKHFAMGRFSHENAQVMPDERTVYLSDDGYDTVLFKFIADTAGDLSSGTLYAAKVTQDDSSDSATTGFDVEWIEMASSSNSDIQLWIDEYDGITTEDYIAGQNSYISDENIRDWAEWRLNDDLNGDGTIGSAIDDRVAFLESRKAAAALGASDEWNKMEGVAFNPNAPDYAYLAMSDVGYDMSDGQGDIDVTQNRCGIVYSMTLDAEWDVNRIDPLVSGGPYTSSATYECDVNNLAGPDNLVVLDDGRLLIGEDTGKHESNMVWLWGEIPESETEPEPDSDADGVVDPQDNCTDTPLGETVNAEGCSETQLSETVEGEDEPEGENETEDSDGDGYPDVTDLCDNTPNDSDERVYNVEANGCANMYAPYPEDCVNWEFWNSDLVNTEEFGRGCPHFNQQSTQDYRDARDAADTPQKWIIVPGLLVTSIIVLFLVRRMRQSELDEGSGN</sequence>
<dbReference type="AlphaFoldDB" id="A0A075FTN2"/>
<dbReference type="GO" id="GO:0005509">
    <property type="term" value="F:calcium ion binding"/>
    <property type="evidence" value="ECO:0007669"/>
    <property type="project" value="InterPro"/>
</dbReference>
<organism evidence="3">
    <name type="scientific">uncultured marine group II/III euryarchaeote AD1000_30_D02</name>
    <dbReference type="NCBI Taxonomy" id="1457751"/>
    <lineage>
        <taxon>Archaea</taxon>
        <taxon>Methanobacteriati</taxon>
        <taxon>Methanobacteriota</taxon>
        <taxon>environmental samples</taxon>
    </lineage>
</organism>
<dbReference type="InterPro" id="IPR008557">
    <property type="entry name" value="PhoX"/>
</dbReference>
<dbReference type="PANTHER" id="PTHR35399:SF2">
    <property type="entry name" value="DUF839 DOMAIN-CONTAINING PROTEIN"/>
    <property type="match status" value="1"/>
</dbReference>
<feature type="compositionally biased region" description="Acidic residues" evidence="1">
    <location>
        <begin position="548"/>
        <end position="561"/>
    </location>
</feature>